<sequence>MTTQNRPTARKPLAAVVASGIAIIVLILIVLAYASPYLVLSRLRDAVQQRNAQMIDRYVDYPALRTSLKQQVTQMLSRRVETQKLQHPFAALGALVGMALVDPLVDAYATPDGVAALLAGMPPQGTPGETPPPVGEQPADQAPQQEAPSSTAAGASQRAAQAPAPRASSSAGYRDMDTFEVTYARSGDSLPYSVIFHRRGWFSWQIDAVELPS</sequence>
<evidence type="ECO:0000313" key="3">
    <source>
        <dbReference type="EMBL" id="PMS27550.1"/>
    </source>
</evidence>
<dbReference type="Proteomes" id="UP000235347">
    <property type="component" value="Unassembled WGS sequence"/>
</dbReference>
<accession>A0A2N7WDP6</accession>
<comment type="caution">
    <text evidence="3">The sequence shown here is derived from an EMBL/GenBank/DDBJ whole genome shotgun (WGS) entry which is preliminary data.</text>
</comment>
<protein>
    <recommendedName>
        <fullName evidence="5">DUF2939 domain-containing protein</fullName>
    </recommendedName>
</protein>
<proteinExistence type="predicted"/>
<keyword evidence="2" id="KW-0472">Membrane</keyword>
<dbReference type="EMBL" id="PNYB01000002">
    <property type="protein sequence ID" value="PMS27550.1"/>
    <property type="molecule type" value="Genomic_DNA"/>
</dbReference>
<dbReference type="Pfam" id="PF11159">
    <property type="entry name" value="DUF2939"/>
    <property type="match status" value="1"/>
</dbReference>
<feature type="region of interest" description="Disordered" evidence="1">
    <location>
        <begin position="119"/>
        <end position="171"/>
    </location>
</feature>
<dbReference type="RefSeq" id="WP_102608200.1">
    <property type="nucleotide sequence ID" value="NZ_CADIKD010000021.1"/>
</dbReference>
<feature type="compositionally biased region" description="Low complexity" evidence="1">
    <location>
        <begin position="136"/>
        <end position="171"/>
    </location>
</feature>
<dbReference type="AlphaFoldDB" id="A0A2N7WDP6"/>
<evidence type="ECO:0008006" key="5">
    <source>
        <dbReference type="Google" id="ProtNLM"/>
    </source>
</evidence>
<keyword evidence="2" id="KW-0812">Transmembrane</keyword>
<keyword evidence="4" id="KW-1185">Reference proteome</keyword>
<gene>
    <name evidence="3" type="ORF">C0Z19_02355</name>
</gene>
<organism evidence="3 4">
    <name type="scientific">Trinickia soli</name>
    <dbReference type="NCBI Taxonomy" id="380675"/>
    <lineage>
        <taxon>Bacteria</taxon>
        <taxon>Pseudomonadati</taxon>
        <taxon>Pseudomonadota</taxon>
        <taxon>Betaproteobacteria</taxon>
        <taxon>Burkholderiales</taxon>
        <taxon>Burkholderiaceae</taxon>
        <taxon>Trinickia</taxon>
    </lineage>
</organism>
<evidence type="ECO:0000256" key="2">
    <source>
        <dbReference type="SAM" id="Phobius"/>
    </source>
</evidence>
<feature type="transmembrane region" description="Helical" evidence="2">
    <location>
        <begin position="12"/>
        <end position="34"/>
    </location>
</feature>
<dbReference type="InterPro" id="IPR021330">
    <property type="entry name" value="DUF2939"/>
</dbReference>
<reference evidence="3 4" key="1">
    <citation type="submission" date="2018-01" db="EMBL/GenBank/DDBJ databases">
        <title>Whole genome analyses suggest that Burkholderia sensu lato contains two further novel genera in the rhizoxinica-symbiotica group Mycetohabitans gen. nov., and Trinickia gen. nov.: implications for the evolution of diazotrophy and nodulation in the Burkholderiaceae.</title>
        <authorList>
            <person name="Estrada-de los Santos P."/>
            <person name="Palmer M."/>
            <person name="Chavez-Ramirez B."/>
            <person name="Beukes C."/>
            <person name="Steenkamp E.T."/>
            <person name="Hirsch A.M."/>
            <person name="Manyaka P."/>
            <person name="Maluk M."/>
            <person name="Lafos M."/>
            <person name="Crook M."/>
            <person name="Gross E."/>
            <person name="Simon M.F."/>
            <person name="Bueno dos Reis Junior F."/>
            <person name="Poole P.S."/>
            <person name="Venter S.N."/>
            <person name="James E.K."/>
        </authorList>
    </citation>
    <scope>NUCLEOTIDE SEQUENCE [LARGE SCALE GENOMIC DNA]</scope>
    <source>
        <strain evidence="3 4">GP25-8</strain>
    </source>
</reference>
<evidence type="ECO:0000313" key="4">
    <source>
        <dbReference type="Proteomes" id="UP000235347"/>
    </source>
</evidence>
<evidence type="ECO:0000256" key="1">
    <source>
        <dbReference type="SAM" id="MobiDB-lite"/>
    </source>
</evidence>
<name>A0A2N7WDP6_9BURK</name>
<keyword evidence="2" id="KW-1133">Transmembrane helix</keyword>